<dbReference type="InterPro" id="IPR038595">
    <property type="entry name" value="LOR_sf"/>
</dbReference>
<evidence type="ECO:0000313" key="3">
    <source>
        <dbReference type="Proteomes" id="UP001206925"/>
    </source>
</evidence>
<dbReference type="InterPro" id="IPR025659">
    <property type="entry name" value="Tubby-like_C"/>
</dbReference>
<accession>A0AAD5GLK6</accession>
<dbReference type="EMBL" id="JAMZMK010007447">
    <property type="protein sequence ID" value="KAI7744746.1"/>
    <property type="molecule type" value="Genomic_DNA"/>
</dbReference>
<dbReference type="SUPFAM" id="SSF54518">
    <property type="entry name" value="Tubby C-terminal domain-like"/>
    <property type="match status" value="1"/>
</dbReference>
<name>A0AAD5GLK6_AMBAR</name>
<sequence length="114" mass="12656">MIQFKTNISMKLANKMSNNDDCDLRIKGSWLKGNCTIYMGDSSKVVAEMHKLQTSKYANDKFTVTIQANMDYACVVALLAIVDVMENPDEKKRYDVPLEDVVDAIGAGLKATSN</sequence>
<organism evidence="2 3">
    <name type="scientific">Ambrosia artemisiifolia</name>
    <name type="common">Common ragweed</name>
    <dbReference type="NCBI Taxonomy" id="4212"/>
    <lineage>
        <taxon>Eukaryota</taxon>
        <taxon>Viridiplantae</taxon>
        <taxon>Streptophyta</taxon>
        <taxon>Embryophyta</taxon>
        <taxon>Tracheophyta</taxon>
        <taxon>Spermatophyta</taxon>
        <taxon>Magnoliopsida</taxon>
        <taxon>eudicotyledons</taxon>
        <taxon>Gunneridae</taxon>
        <taxon>Pentapetalae</taxon>
        <taxon>asterids</taxon>
        <taxon>campanulids</taxon>
        <taxon>Asterales</taxon>
        <taxon>Asteraceae</taxon>
        <taxon>Asteroideae</taxon>
        <taxon>Heliantheae alliance</taxon>
        <taxon>Heliantheae</taxon>
        <taxon>Ambrosia</taxon>
    </lineage>
</organism>
<dbReference type="PANTHER" id="PTHR31087">
    <property type="match status" value="1"/>
</dbReference>
<comment type="caution">
    <text evidence="2">The sequence shown here is derived from an EMBL/GenBank/DDBJ whole genome shotgun (WGS) entry which is preliminary data.</text>
</comment>
<keyword evidence="3" id="KW-1185">Reference proteome</keyword>
<gene>
    <name evidence="2" type="ORF">M8C21_016881</name>
</gene>
<reference evidence="2" key="1">
    <citation type="submission" date="2022-06" db="EMBL/GenBank/DDBJ databases">
        <title>Uncovering the hologenomic basis of an extraordinary plant invasion.</title>
        <authorList>
            <person name="Bieker V.C."/>
            <person name="Martin M.D."/>
            <person name="Gilbert T."/>
            <person name="Hodgins K."/>
            <person name="Battlay P."/>
            <person name="Petersen B."/>
            <person name="Wilson J."/>
        </authorList>
    </citation>
    <scope>NUCLEOTIDE SEQUENCE</scope>
    <source>
        <strain evidence="2">AA19_3_7</strain>
        <tissue evidence="2">Leaf</tissue>
    </source>
</reference>
<dbReference type="PANTHER" id="PTHR31087:SF122">
    <property type="entry name" value="TUBBY-LIKE PROTEIN"/>
    <property type="match status" value="1"/>
</dbReference>
<dbReference type="Pfam" id="PF04525">
    <property type="entry name" value="LOR"/>
    <property type="match status" value="1"/>
</dbReference>
<comment type="similarity">
    <text evidence="1">Belongs to the LOR family.</text>
</comment>
<dbReference type="InterPro" id="IPR007612">
    <property type="entry name" value="LOR"/>
</dbReference>
<dbReference type="Proteomes" id="UP001206925">
    <property type="component" value="Unassembled WGS sequence"/>
</dbReference>
<evidence type="ECO:0000313" key="2">
    <source>
        <dbReference type="EMBL" id="KAI7744746.1"/>
    </source>
</evidence>
<dbReference type="Gene3D" id="2.40.160.200">
    <property type="entry name" value="LURP1-related"/>
    <property type="match status" value="1"/>
</dbReference>
<dbReference type="AlphaFoldDB" id="A0AAD5GLK6"/>
<proteinExistence type="inferred from homology"/>
<evidence type="ECO:0000256" key="1">
    <source>
        <dbReference type="ARBA" id="ARBA00005437"/>
    </source>
</evidence>
<protein>
    <submittedName>
        <fullName evidence="2">Uncharacterized protein</fullName>
    </submittedName>
</protein>